<keyword evidence="4" id="KW-1185">Reference proteome</keyword>
<name>A0A345UGG9_9BACT</name>
<evidence type="ECO:0000313" key="4">
    <source>
        <dbReference type="Proteomes" id="UP000254808"/>
    </source>
</evidence>
<feature type="domain" description="PrcB C-terminal" evidence="2">
    <location>
        <begin position="96"/>
        <end position="152"/>
    </location>
</feature>
<dbReference type="Pfam" id="PF14343">
    <property type="entry name" value="PrcB_C"/>
    <property type="match status" value="1"/>
</dbReference>
<reference evidence="3 4" key="1">
    <citation type="submission" date="2018-03" db="EMBL/GenBank/DDBJ databases">
        <title>Phenotypic and genomic properties of Cyclonatronum proteinivorum gen. nov., sp. nov., a haloalkaliphilic bacteroidete from soda lakes possessing Na+-translocating rhodopsin.</title>
        <authorList>
            <person name="Toshchakov S.V."/>
            <person name="Korzhenkov A."/>
            <person name="Samarov N.I."/>
            <person name="Kublanov I.V."/>
            <person name="Muntyan M.S."/>
            <person name="Sorokin D.Y."/>
        </authorList>
    </citation>
    <scope>NUCLEOTIDE SEQUENCE [LARGE SCALE GENOMIC DNA]</scope>
    <source>
        <strain evidence="3 4">Omega</strain>
    </source>
</reference>
<gene>
    <name evidence="3" type="ORF">CYPRO_0283</name>
</gene>
<proteinExistence type="predicted"/>
<dbReference type="Proteomes" id="UP000254808">
    <property type="component" value="Chromosome"/>
</dbReference>
<evidence type="ECO:0000313" key="3">
    <source>
        <dbReference type="EMBL" id="AXI99570.1"/>
    </source>
</evidence>
<evidence type="ECO:0000259" key="2">
    <source>
        <dbReference type="Pfam" id="PF14343"/>
    </source>
</evidence>
<accession>A0A345UGG9</accession>
<dbReference type="EMBL" id="CP027806">
    <property type="protein sequence ID" value="AXI99570.1"/>
    <property type="molecule type" value="Genomic_DNA"/>
</dbReference>
<sequence length="171" mass="19280">MILLSSKCTTVLLLLFSMLFFHSCSSTNQLTDETHESMSEPLTLAKGNYAPYQPAGEEPLYQLVITSQEAYDEFRLKFEEGGFGESLPEVDFDRHMVVGVWMGESNSSGFDTEIVGFDTTDSEFNIWVRNKYPDPSCAYLTVITTPFHIVALPKTELPITFMSNRVMDSCD</sequence>
<feature type="signal peptide" evidence="1">
    <location>
        <begin position="1"/>
        <end position="23"/>
    </location>
</feature>
<keyword evidence="1" id="KW-0732">Signal</keyword>
<evidence type="ECO:0000256" key="1">
    <source>
        <dbReference type="SAM" id="SignalP"/>
    </source>
</evidence>
<dbReference type="InterPro" id="IPR025748">
    <property type="entry name" value="PrcB_C_dom"/>
</dbReference>
<organism evidence="3 4">
    <name type="scientific">Cyclonatronum proteinivorum</name>
    <dbReference type="NCBI Taxonomy" id="1457365"/>
    <lineage>
        <taxon>Bacteria</taxon>
        <taxon>Pseudomonadati</taxon>
        <taxon>Balneolota</taxon>
        <taxon>Balneolia</taxon>
        <taxon>Balneolales</taxon>
        <taxon>Cyclonatronaceae</taxon>
        <taxon>Cyclonatronum</taxon>
    </lineage>
</organism>
<dbReference type="KEGG" id="cprv:CYPRO_0283"/>
<protein>
    <recommendedName>
        <fullName evidence="2">PrcB C-terminal domain-containing protein</fullName>
    </recommendedName>
</protein>
<dbReference type="AlphaFoldDB" id="A0A345UGG9"/>
<feature type="chain" id="PRO_5016626172" description="PrcB C-terminal domain-containing protein" evidence="1">
    <location>
        <begin position="24"/>
        <end position="171"/>
    </location>
</feature>